<dbReference type="GO" id="GO:0016558">
    <property type="term" value="P:protein import into peroxisome matrix"/>
    <property type="evidence" value="ECO:0007669"/>
    <property type="project" value="TreeGrafter"/>
</dbReference>
<dbReference type="InterPro" id="IPR003960">
    <property type="entry name" value="ATPase_AAA_CS"/>
</dbReference>
<evidence type="ECO:0000256" key="10">
    <source>
        <dbReference type="ARBA" id="ARBA00048778"/>
    </source>
</evidence>
<keyword evidence="5" id="KW-0378">Hydrolase</keyword>
<comment type="similarity">
    <text evidence="2 11">Belongs to the AAA ATPase family.</text>
</comment>
<keyword evidence="3" id="KW-0962">Peroxisome biogenesis</keyword>
<organism evidence="13">
    <name type="scientific">Capitella teleta</name>
    <name type="common">Polychaete worm</name>
    <dbReference type="NCBI Taxonomy" id="283909"/>
    <lineage>
        <taxon>Eukaryota</taxon>
        <taxon>Metazoa</taxon>
        <taxon>Spiralia</taxon>
        <taxon>Lophotrochozoa</taxon>
        <taxon>Annelida</taxon>
        <taxon>Polychaeta</taxon>
        <taxon>Sedentaria</taxon>
        <taxon>Scolecida</taxon>
        <taxon>Capitellidae</taxon>
        <taxon>Capitella</taxon>
    </lineage>
</organism>
<evidence type="ECO:0000259" key="12">
    <source>
        <dbReference type="SMART" id="SM00382"/>
    </source>
</evidence>
<reference evidence="13 15" key="2">
    <citation type="journal article" date="2013" name="Nature">
        <title>Insights into bilaterian evolution from three spiralian genomes.</title>
        <authorList>
            <person name="Simakov O."/>
            <person name="Marletaz F."/>
            <person name="Cho S.J."/>
            <person name="Edsinger-Gonzales E."/>
            <person name="Havlak P."/>
            <person name="Hellsten U."/>
            <person name="Kuo D.H."/>
            <person name="Larsson T."/>
            <person name="Lv J."/>
            <person name="Arendt D."/>
            <person name="Savage R."/>
            <person name="Osoegawa K."/>
            <person name="de Jong P."/>
            <person name="Grimwood J."/>
            <person name="Chapman J.A."/>
            <person name="Shapiro H."/>
            <person name="Aerts A."/>
            <person name="Otillar R.P."/>
            <person name="Terry A.Y."/>
            <person name="Boore J.L."/>
            <person name="Grigoriev I.V."/>
            <person name="Lindberg D.R."/>
            <person name="Seaver E.C."/>
            <person name="Weisblat D.A."/>
            <person name="Putnam N.H."/>
            <person name="Rokhsar D.S."/>
        </authorList>
    </citation>
    <scope>NUCLEOTIDE SEQUENCE</scope>
    <source>
        <strain evidence="13 15">I ESC-2004</strain>
    </source>
</reference>
<evidence type="ECO:0000313" key="13">
    <source>
        <dbReference type="EMBL" id="ELU01096.1"/>
    </source>
</evidence>
<dbReference type="Gene3D" id="3.40.50.300">
    <property type="entry name" value="P-loop containing nucleotide triphosphate hydrolases"/>
    <property type="match status" value="1"/>
</dbReference>
<evidence type="ECO:0000256" key="7">
    <source>
        <dbReference type="ARBA" id="ARBA00023136"/>
    </source>
</evidence>
<dbReference type="InterPro" id="IPR027417">
    <property type="entry name" value="P-loop_NTPase"/>
</dbReference>
<evidence type="ECO:0000256" key="11">
    <source>
        <dbReference type="RuleBase" id="RU003651"/>
    </source>
</evidence>
<evidence type="ECO:0000256" key="8">
    <source>
        <dbReference type="ARBA" id="ARBA00034811"/>
    </source>
</evidence>
<dbReference type="PROSITE" id="PS00674">
    <property type="entry name" value="AAA"/>
    <property type="match status" value="1"/>
</dbReference>
<dbReference type="FunCoup" id="R7U4Q5">
    <property type="interactions" value="758"/>
</dbReference>
<dbReference type="FunFam" id="3.40.50.300:FF:000109">
    <property type="entry name" value="Peroxisomal biogenesis factor 6"/>
    <property type="match status" value="1"/>
</dbReference>
<accession>R7U4Q5</accession>
<sequence length="487" mass="53269">QVNCHDLCAETSAATEARIKNTVQRASVFAPCVLQLHNIHVLGRDRDGHAEDPRVAMAFWQIIADLETMSPNWPVVIIATAPSSRQLTSDMHEGFLHHVHLEVPSESVRTSILTSLLAEEPCSSDVSVKYLAQRTAGFVLGDLYALVSLAKNHGYERLSQLVPGSMTYEDEMNLIEAGVVFLCSDFISAIDAMQAAHSDSIGAPKIPNVRWQDVGGLADVKRDILDTIQLPLQHPELLAAGLRRSGVLFYGPPGTGKTLLAKAVATECSLNFLSVKGPELLNMYVGQSEENIREVFEKARSASPCVVFFDELDSLAPNRGRSGDSGGVMDRVVSQLLAELDGMNKSSDVFIIGATNRPDLLDPALLRPGRFDKLLFLGISDDRDSQLKIVKALTRKFRMQDSCELESVVSQCPLNLTGADFYALCSDAMLNAMKRKIAMLEEGTIEDQSVEVSQEDFSGALATLVPSVSNEELVHYKSLQRQIAQQK</sequence>
<evidence type="ECO:0000313" key="14">
    <source>
        <dbReference type="EnsemblMetazoa" id="CapteP94242"/>
    </source>
</evidence>
<keyword evidence="7" id="KW-0472">Membrane</keyword>
<dbReference type="InterPro" id="IPR050168">
    <property type="entry name" value="AAA_ATPase_domain"/>
</dbReference>
<comment type="subcellular location">
    <subcellularLocation>
        <location evidence="1">Membrane</location>
    </subcellularLocation>
</comment>
<gene>
    <name evidence="13" type="ORF">CAPTEDRAFT_94242</name>
</gene>
<dbReference type="Pfam" id="PF00004">
    <property type="entry name" value="AAA"/>
    <property type="match status" value="2"/>
</dbReference>
<dbReference type="CDD" id="cd19527">
    <property type="entry name" value="RecA-like_PEX6_r2"/>
    <property type="match status" value="1"/>
</dbReference>
<evidence type="ECO:0000256" key="4">
    <source>
        <dbReference type="ARBA" id="ARBA00022741"/>
    </source>
</evidence>
<dbReference type="AlphaFoldDB" id="R7U4Q5"/>
<dbReference type="Proteomes" id="UP000014760">
    <property type="component" value="Unassembled WGS sequence"/>
</dbReference>
<evidence type="ECO:0000256" key="9">
    <source>
        <dbReference type="ARBA" id="ARBA00034920"/>
    </source>
</evidence>
<keyword evidence="4 11" id="KW-0547">Nucleotide-binding</keyword>
<evidence type="ECO:0000313" key="15">
    <source>
        <dbReference type="Proteomes" id="UP000014760"/>
    </source>
</evidence>
<dbReference type="InterPro" id="IPR047533">
    <property type="entry name" value="RecA-like_PEX6_r2"/>
</dbReference>
<dbReference type="InterPro" id="IPR003593">
    <property type="entry name" value="AAA+_ATPase"/>
</dbReference>
<evidence type="ECO:0000256" key="6">
    <source>
        <dbReference type="ARBA" id="ARBA00022840"/>
    </source>
</evidence>
<dbReference type="SUPFAM" id="SSF52540">
    <property type="entry name" value="P-loop containing nucleoside triphosphate hydrolases"/>
    <property type="match status" value="2"/>
</dbReference>
<feature type="domain" description="AAA+ ATPase" evidence="12">
    <location>
        <begin position="243"/>
        <end position="381"/>
    </location>
</feature>
<dbReference type="EMBL" id="KB305378">
    <property type="protein sequence ID" value="ELU01096.1"/>
    <property type="molecule type" value="Genomic_DNA"/>
</dbReference>
<evidence type="ECO:0000256" key="1">
    <source>
        <dbReference type="ARBA" id="ARBA00004370"/>
    </source>
</evidence>
<proteinExistence type="inferred from homology"/>
<dbReference type="PANTHER" id="PTHR23077">
    <property type="entry name" value="AAA-FAMILY ATPASE"/>
    <property type="match status" value="1"/>
</dbReference>
<keyword evidence="15" id="KW-1185">Reference proteome</keyword>
<reference evidence="14" key="3">
    <citation type="submission" date="2015-06" db="UniProtKB">
        <authorList>
            <consortium name="EnsemblMetazoa"/>
        </authorList>
    </citation>
    <scope>IDENTIFICATION</scope>
</reference>
<evidence type="ECO:0000256" key="5">
    <source>
        <dbReference type="ARBA" id="ARBA00022801"/>
    </source>
</evidence>
<feature type="non-terminal residue" evidence="13">
    <location>
        <position position="1"/>
    </location>
</feature>
<dbReference type="EMBL" id="AMQN01001754">
    <property type="status" value="NOT_ANNOTATED_CDS"/>
    <property type="molecule type" value="Genomic_DNA"/>
</dbReference>
<dbReference type="OMA" id="QCKFAAC"/>
<dbReference type="PANTHER" id="PTHR23077:SF9">
    <property type="entry name" value="PEROXISOMAL ATPASE PEX6"/>
    <property type="match status" value="1"/>
</dbReference>
<dbReference type="EnsemblMetazoa" id="CapteT94242">
    <property type="protein sequence ID" value="CapteP94242"/>
    <property type="gene ID" value="CapteG94242"/>
</dbReference>
<dbReference type="GO" id="GO:0016887">
    <property type="term" value="F:ATP hydrolysis activity"/>
    <property type="evidence" value="ECO:0007669"/>
    <property type="project" value="InterPro"/>
</dbReference>
<evidence type="ECO:0000256" key="2">
    <source>
        <dbReference type="ARBA" id="ARBA00006914"/>
    </source>
</evidence>
<dbReference type="Gene3D" id="1.10.8.60">
    <property type="match status" value="2"/>
</dbReference>
<dbReference type="GO" id="GO:0005778">
    <property type="term" value="C:peroxisomal membrane"/>
    <property type="evidence" value="ECO:0007669"/>
    <property type="project" value="TreeGrafter"/>
</dbReference>
<keyword evidence="6 11" id="KW-0067">ATP-binding</keyword>
<dbReference type="OrthoDB" id="2187at2759"/>
<protein>
    <recommendedName>
        <fullName evidence="8">Peroxisomal ATPase PEX6</fullName>
    </recommendedName>
    <alternativeName>
        <fullName evidence="9">Peroxin-6</fullName>
    </alternativeName>
</protein>
<reference evidence="15" key="1">
    <citation type="submission" date="2012-12" db="EMBL/GenBank/DDBJ databases">
        <authorList>
            <person name="Hellsten U."/>
            <person name="Grimwood J."/>
            <person name="Chapman J.A."/>
            <person name="Shapiro H."/>
            <person name="Aerts A."/>
            <person name="Otillar R.P."/>
            <person name="Terry A.Y."/>
            <person name="Boore J.L."/>
            <person name="Simakov O."/>
            <person name="Marletaz F."/>
            <person name="Cho S.-J."/>
            <person name="Edsinger-Gonzales E."/>
            <person name="Havlak P."/>
            <person name="Kuo D.-H."/>
            <person name="Larsson T."/>
            <person name="Lv J."/>
            <person name="Arendt D."/>
            <person name="Savage R."/>
            <person name="Osoegawa K."/>
            <person name="de Jong P."/>
            <person name="Lindberg D.R."/>
            <person name="Seaver E.C."/>
            <person name="Weisblat D.A."/>
            <person name="Putnam N.H."/>
            <person name="Grigoriev I.V."/>
            <person name="Rokhsar D.S."/>
        </authorList>
    </citation>
    <scope>NUCLEOTIDE SEQUENCE</scope>
    <source>
        <strain evidence="15">I ESC-2004</strain>
    </source>
</reference>
<dbReference type="InterPro" id="IPR003959">
    <property type="entry name" value="ATPase_AAA_core"/>
</dbReference>
<dbReference type="GO" id="GO:0005524">
    <property type="term" value="F:ATP binding"/>
    <property type="evidence" value="ECO:0007669"/>
    <property type="project" value="UniProtKB-KW"/>
</dbReference>
<dbReference type="FunFam" id="1.10.8.60:FF:000039">
    <property type="entry name" value="peroxisome biogenesis factor 6"/>
    <property type="match status" value="1"/>
</dbReference>
<dbReference type="SMART" id="SM00382">
    <property type="entry name" value="AAA"/>
    <property type="match status" value="1"/>
</dbReference>
<comment type="catalytic activity">
    <reaction evidence="10">
        <text>ATP + H2O = ADP + phosphate + H(+)</text>
        <dbReference type="Rhea" id="RHEA:13065"/>
        <dbReference type="ChEBI" id="CHEBI:15377"/>
        <dbReference type="ChEBI" id="CHEBI:15378"/>
        <dbReference type="ChEBI" id="CHEBI:30616"/>
        <dbReference type="ChEBI" id="CHEBI:43474"/>
        <dbReference type="ChEBI" id="CHEBI:456216"/>
    </reaction>
    <physiologicalReaction direction="left-to-right" evidence="10">
        <dbReference type="Rhea" id="RHEA:13066"/>
    </physiologicalReaction>
</comment>
<dbReference type="HOGENOM" id="CLU_000688_8_3_1"/>
<evidence type="ECO:0000256" key="3">
    <source>
        <dbReference type="ARBA" id="ARBA00022593"/>
    </source>
</evidence>
<dbReference type="STRING" id="283909.R7U4Q5"/>
<name>R7U4Q5_CAPTE</name>
<dbReference type="GO" id="GO:0005829">
    <property type="term" value="C:cytosol"/>
    <property type="evidence" value="ECO:0007669"/>
    <property type="project" value="TreeGrafter"/>
</dbReference>